<proteinExistence type="predicted"/>
<dbReference type="InterPro" id="IPR025554">
    <property type="entry name" value="DUF4140"/>
</dbReference>
<dbReference type="PANTHER" id="PTHR31005:SF8">
    <property type="entry name" value="DUF4139 DOMAIN-CONTAINING PROTEIN"/>
    <property type="match status" value="1"/>
</dbReference>
<name>A0AAX2H244_9FLAO</name>
<gene>
    <name evidence="5" type="ORF">AXF12_10390</name>
    <name evidence="6" type="ORF">SAMEA44541418_02078</name>
</gene>
<evidence type="ECO:0000259" key="4">
    <source>
        <dbReference type="Pfam" id="PF13600"/>
    </source>
</evidence>
<keyword evidence="2" id="KW-0732">Signal</keyword>
<dbReference type="Gene3D" id="2.60.40.1120">
    <property type="entry name" value="Carboxypeptidase-like, regulatory domain"/>
    <property type="match status" value="1"/>
</dbReference>
<feature type="signal peptide" evidence="2">
    <location>
        <begin position="1"/>
        <end position="18"/>
    </location>
</feature>
<dbReference type="PANTHER" id="PTHR31005">
    <property type="entry name" value="DUF4139 DOMAIN-CONTAINING PROTEIN"/>
    <property type="match status" value="1"/>
</dbReference>
<dbReference type="Pfam" id="PF13598">
    <property type="entry name" value="DUF4139"/>
    <property type="match status" value="1"/>
</dbReference>
<evidence type="ECO:0000313" key="6">
    <source>
        <dbReference type="EMBL" id="SNV15439.1"/>
    </source>
</evidence>
<dbReference type="RefSeq" id="WP_066430904.1">
    <property type="nucleotide sequence ID" value="NZ_CP014227.1"/>
</dbReference>
<dbReference type="AlphaFoldDB" id="A0AAX2H244"/>
<evidence type="ECO:0000313" key="5">
    <source>
        <dbReference type="EMBL" id="AMD85884.1"/>
    </source>
</evidence>
<evidence type="ECO:0000256" key="1">
    <source>
        <dbReference type="SAM" id="Coils"/>
    </source>
</evidence>
<dbReference type="KEGG" id="chg:AXF12_10390"/>
<organism evidence="6 8">
    <name type="scientific">Capnocytophaga haemolytica</name>
    <dbReference type="NCBI Taxonomy" id="45243"/>
    <lineage>
        <taxon>Bacteria</taxon>
        <taxon>Pseudomonadati</taxon>
        <taxon>Bacteroidota</taxon>
        <taxon>Flavobacteriia</taxon>
        <taxon>Flavobacteriales</taxon>
        <taxon>Flavobacteriaceae</taxon>
        <taxon>Capnocytophaga</taxon>
    </lineage>
</organism>
<feature type="domain" description="DUF4140" evidence="4">
    <location>
        <begin position="35"/>
        <end position="133"/>
    </location>
</feature>
<feature type="coiled-coil region" evidence="1">
    <location>
        <begin position="162"/>
        <end position="196"/>
    </location>
</feature>
<dbReference type="InterPro" id="IPR008969">
    <property type="entry name" value="CarboxyPept-like_regulatory"/>
</dbReference>
<sequence>MKKIPLLITALMSLTLSAQQVPTDTKEVKTSVDAVTVFNNGAQITRKKTVLLPKGVTQLRFTDLSPYISAESITVKATTGVTILSVNHKINFLDQAKAAPELEQLKKDIEAAVRERETELTRLEVIKENIDLLQKNKDLSGKNNPVQLGNLQQVADYYNRRLTELKLEENKRNETLDALEKRLRNLQNQKTTLEGKTNTERGEISIKVSADAAKNVPFELRYVVDNARWQPSYDLRASDINQPIRLVYKASVQQDTKEDWDNVHLTLSSAEPTLSNEAPELNPYYIDYGVNHPSFKNKKMDTPLRSLSGMIQGIITDGQGEPLPGVSVVVKGTSRGVATDFDGKFSISTNVVGNNNLVISYIGFKTQVVSPKPVMRIALKEDNMQLEEVVVSGYTGSKKRSRKERDLAREAVKAEKVVEEEQPTVALKTIDTPTNVQFNIEVPYTIKSDNQVYAVDIQSLKVPTQYKYYTVPAAEKTAFLMAQLTDYRAYNLLEGEANIFYEDTFIGKTSIDPNQLSDTLKISLGQDKKVVVNREAVKQLTSRQTLGSKEETTRHWKTTVRNAKSEPIQITVLDQLPVSRRKEIEVINKNVSGGKLNPDTGEITWELTLQPSEKKELEVEYSVKYPKNRRVVIE</sequence>
<keyword evidence="1" id="KW-0175">Coiled coil</keyword>
<dbReference type="Pfam" id="PF13600">
    <property type="entry name" value="DUF4140"/>
    <property type="match status" value="1"/>
</dbReference>
<reference evidence="6 8" key="2">
    <citation type="submission" date="2017-06" db="EMBL/GenBank/DDBJ databases">
        <authorList>
            <consortium name="Pathogen Informatics"/>
        </authorList>
    </citation>
    <scope>NUCLEOTIDE SEQUENCE [LARGE SCALE GENOMIC DNA]</scope>
    <source>
        <strain evidence="6 8">NCTC12947</strain>
    </source>
</reference>
<dbReference type="EMBL" id="LT906449">
    <property type="protein sequence ID" value="SNV15439.1"/>
    <property type="molecule type" value="Genomic_DNA"/>
</dbReference>
<evidence type="ECO:0000259" key="3">
    <source>
        <dbReference type="Pfam" id="PF13598"/>
    </source>
</evidence>
<feature type="domain" description="DUF4139" evidence="3">
    <location>
        <begin position="219"/>
        <end position="627"/>
    </location>
</feature>
<dbReference type="InterPro" id="IPR011935">
    <property type="entry name" value="CHP02231"/>
</dbReference>
<accession>A0AAX2H244</accession>
<evidence type="ECO:0000256" key="2">
    <source>
        <dbReference type="SAM" id="SignalP"/>
    </source>
</evidence>
<evidence type="ECO:0000313" key="8">
    <source>
        <dbReference type="Proteomes" id="UP000215539"/>
    </source>
</evidence>
<dbReference type="SUPFAM" id="SSF49464">
    <property type="entry name" value="Carboxypeptidase regulatory domain-like"/>
    <property type="match status" value="1"/>
</dbReference>
<feature type="chain" id="PRO_5043443994" evidence="2">
    <location>
        <begin position="19"/>
        <end position="634"/>
    </location>
</feature>
<dbReference type="InterPro" id="IPR037291">
    <property type="entry name" value="DUF4139"/>
</dbReference>
<dbReference type="Proteomes" id="UP000215539">
    <property type="component" value="Chromosome 1"/>
</dbReference>
<evidence type="ECO:0000313" key="7">
    <source>
        <dbReference type="Proteomes" id="UP000065822"/>
    </source>
</evidence>
<dbReference type="Proteomes" id="UP000065822">
    <property type="component" value="Chromosome"/>
</dbReference>
<dbReference type="NCBIfam" id="TIGR02231">
    <property type="entry name" value="mucoidy inhibitor MuiA family protein"/>
    <property type="match status" value="2"/>
</dbReference>
<keyword evidence="7" id="KW-1185">Reference proteome</keyword>
<reference evidence="5 7" key="1">
    <citation type="submission" date="2016-02" db="EMBL/GenBank/DDBJ databases">
        <authorList>
            <person name="Holder M.E."/>
            <person name="Ajami N.J."/>
            <person name="Petrosino J.F."/>
        </authorList>
    </citation>
    <scope>NUCLEOTIDE SEQUENCE [LARGE SCALE GENOMIC DNA]</scope>
    <source>
        <strain evidence="5 7">CCUG 32990</strain>
    </source>
</reference>
<dbReference type="Pfam" id="PF13715">
    <property type="entry name" value="CarbopepD_reg_2"/>
    <property type="match status" value="1"/>
</dbReference>
<protein>
    <submittedName>
        <fullName evidence="6">Uncharacterized conserved protein</fullName>
    </submittedName>
</protein>
<dbReference type="EMBL" id="CP014227">
    <property type="protein sequence ID" value="AMD85884.1"/>
    <property type="molecule type" value="Genomic_DNA"/>
</dbReference>